<feature type="region of interest" description="Disordered" evidence="2">
    <location>
        <begin position="156"/>
        <end position="175"/>
    </location>
</feature>
<organism evidence="4 5">
    <name type="scientific">Komagataeibacter xylinus NBRC 13693</name>
    <dbReference type="NCBI Taxonomy" id="1234668"/>
    <lineage>
        <taxon>Bacteria</taxon>
        <taxon>Pseudomonadati</taxon>
        <taxon>Pseudomonadota</taxon>
        <taxon>Alphaproteobacteria</taxon>
        <taxon>Acetobacterales</taxon>
        <taxon>Acetobacteraceae</taxon>
        <taxon>Komagataeibacter</taxon>
    </lineage>
</organism>
<feature type="transmembrane region" description="Helical" evidence="3">
    <location>
        <begin position="78"/>
        <end position="98"/>
    </location>
</feature>
<name>A0A0D6QDQ4_KOMXY</name>
<sequence length="175" mass="19614">MCEALNNVIPPAAQAERVDGNPREARDISLLSAEYQQLQAEHNKYNREKQDIENRKAKMEIAMMRLDLRMKNKFSKNVFAFLWAFSGFCALILAIQGFNPKLDFHIHNDHFWNIEFRINGFCINDTPLTTLIGGTAASAIGLVAIVLRGLFNSGAAEQKSPSDLKSVADSKSDKK</sequence>
<keyword evidence="1" id="KW-0175">Coiled coil</keyword>
<gene>
    <name evidence="4" type="ORF">Gxy13693_077_005</name>
</gene>
<dbReference type="RefSeq" id="WP_148371145.1">
    <property type="nucleotide sequence ID" value="NZ_BANJ01000077.1"/>
</dbReference>
<feature type="coiled-coil region" evidence="1">
    <location>
        <begin position="28"/>
        <end position="69"/>
    </location>
</feature>
<dbReference type="Proteomes" id="UP000032683">
    <property type="component" value="Unassembled WGS sequence"/>
</dbReference>
<evidence type="ECO:0000256" key="1">
    <source>
        <dbReference type="SAM" id="Coils"/>
    </source>
</evidence>
<dbReference type="EMBL" id="BANJ01000077">
    <property type="protein sequence ID" value="GAO00977.1"/>
    <property type="molecule type" value="Genomic_DNA"/>
</dbReference>
<evidence type="ECO:0000256" key="2">
    <source>
        <dbReference type="SAM" id="MobiDB-lite"/>
    </source>
</evidence>
<comment type="caution">
    <text evidence="4">The sequence shown here is derived from an EMBL/GenBank/DDBJ whole genome shotgun (WGS) entry which is preliminary data.</text>
</comment>
<evidence type="ECO:0000313" key="5">
    <source>
        <dbReference type="Proteomes" id="UP000032683"/>
    </source>
</evidence>
<feature type="compositionally biased region" description="Basic and acidic residues" evidence="2">
    <location>
        <begin position="160"/>
        <end position="175"/>
    </location>
</feature>
<keyword evidence="3" id="KW-0812">Transmembrane</keyword>
<reference evidence="4 5" key="1">
    <citation type="submission" date="2012-11" db="EMBL/GenBank/DDBJ databases">
        <title>Whole genome sequence of Gluconacetobacter xylinus NBRC 13693.</title>
        <authorList>
            <person name="Azuma Y."/>
            <person name="Higashiura N."/>
            <person name="Hirakawa H."/>
            <person name="Matsushita K."/>
        </authorList>
    </citation>
    <scope>NUCLEOTIDE SEQUENCE [LARGE SCALE GENOMIC DNA]</scope>
    <source>
        <strain evidence="4 5">NBRC 13693</strain>
    </source>
</reference>
<keyword evidence="3" id="KW-0472">Membrane</keyword>
<evidence type="ECO:0000256" key="3">
    <source>
        <dbReference type="SAM" id="Phobius"/>
    </source>
</evidence>
<feature type="transmembrane region" description="Helical" evidence="3">
    <location>
        <begin position="131"/>
        <end position="151"/>
    </location>
</feature>
<protein>
    <submittedName>
        <fullName evidence="4">Uncharacterized protein</fullName>
    </submittedName>
</protein>
<proteinExistence type="predicted"/>
<keyword evidence="3" id="KW-1133">Transmembrane helix</keyword>
<evidence type="ECO:0000313" key="4">
    <source>
        <dbReference type="EMBL" id="GAO00977.1"/>
    </source>
</evidence>
<dbReference type="AlphaFoldDB" id="A0A0D6QDQ4"/>
<accession>A0A0D6QDQ4</accession>